<evidence type="ECO:0000313" key="6">
    <source>
        <dbReference type="EMBL" id="RON89046.1"/>
    </source>
</evidence>
<evidence type="ECO:0000313" key="7">
    <source>
        <dbReference type="Proteomes" id="UP000283650"/>
    </source>
</evidence>
<dbReference type="InterPro" id="IPR002641">
    <property type="entry name" value="PNPLA_dom"/>
</dbReference>
<feature type="active site" description="Nucleophile" evidence="4">
    <location>
        <position position="43"/>
    </location>
</feature>
<dbReference type="CDD" id="cd07209">
    <property type="entry name" value="Pat_hypo_Ecoli_Z1214_like"/>
    <property type="match status" value="1"/>
</dbReference>
<comment type="caution">
    <text evidence="6">The sequence shown here is derived from an EMBL/GenBank/DDBJ whole genome shotgun (WGS) entry which is preliminary data.</text>
</comment>
<organism evidence="6 7">
    <name type="scientific">Pseudomonas fluorescens</name>
    <dbReference type="NCBI Taxonomy" id="294"/>
    <lineage>
        <taxon>Bacteria</taxon>
        <taxon>Pseudomonadati</taxon>
        <taxon>Pseudomonadota</taxon>
        <taxon>Gammaproteobacteria</taxon>
        <taxon>Pseudomonadales</taxon>
        <taxon>Pseudomonadaceae</taxon>
        <taxon>Pseudomonas</taxon>
    </lineage>
</organism>
<dbReference type="RefSeq" id="WP_007916189.1">
    <property type="nucleotide sequence ID" value="NZ_MOBY01000032.1"/>
</dbReference>
<dbReference type="InterPro" id="IPR050301">
    <property type="entry name" value="NTE"/>
</dbReference>
<dbReference type="AlphaFoldDB" id="A0A423MUJ8"/>
<keyword evidence="1 4" id="KW-0378">Hydrolase</keyword>
<dbReference type="InterPro" id="IPR016035">
    <property type="entry name" value="Acyl_Trfase/lysoPLipase"/>
</dbReference>
<keyword evidence="3 4" id="KW-0443">Lipid metabolism</keyword>
<dbReference type="GO" id="GO:0016042">
    <property type="term" value="P:lipid catabolic process"/>
    <property type="evidence" value="ECO:0007669"/>
    <property type="project" value="UniProtKB-UniRule"/>
</dbReference>
<feature type="short sequence motif" description="GXGXXG" evidence="4">
    <location>
        <begin position="14"/>
        <end position="19"/>
    </location>
</feature>
<dbReference type="PANTHER" id="PTHR14226:SF57">
    <property type="entry name" value="BLR7027 PROTEIN"/>
    <property type="match status" value="1"/>
</dbReference>
<evidence type="ECO:0000256" key="3">
    <source>
        <dbReference type="ARBA" id="ARBA00023098"/>
    </source>
</evidence>
<evidence type="ECO:0000256" key="4">
    <source>
        <dbReference type="PROSITE-ProRule" id="PRU01161"/>
    </source>
</evidence>
<dbReference type="Proteomes" id="UP000283650">
    <property type="component" value="Unassembled WGS sequence"/>
</dbReference>
<reference evidence="6 7" key="1">
    <citation type="submission" date="2016-10" db="EMBL/GenBank/DDBJ databases">
        <title>Comparative genome analysis of multiple Pseudomonas spp. focuses on biocontrol and plant growth promoting traits.</title>
        <authorList>
            <person name="Tao X.-Y."/>
            <person name="Taylor C.G."/>
        </authorList>
    </citation>
    <scope>NUCLEOTIDE SEQUENCE [LARGE SCALE GENOMIC DNA]</scope>
    <source>
        <strain evidence="6 7">2F9</strain>
    </source>
</reference>
<feature type="short sequence motif" description="DGA/G" evidence="4">
    <location>
        <begin position="225"/>
        <end position="227"/>
    </location>
</feature>
<evidence type="ECO:0000256" key="1">
    <source>
        <dbReference type="ARBA" id="ARBA00022801"/>
    </source>
</evidence>
<name>A0A423MUJ8_PSEFL</name>
<feature type="active site" description="Proton acceptor" evidence="4">
    <location>
        <position position="225"/>
    </location>
</feature>
<dbReference type="Pfam" id="PF01734">
    <property type="entry name" value="Patatin"/>
    <property type="match status" value="1"/>
</dbReference>
<dbReference type="PANTHER" id="PTHR14226">
    <property type="entry name" value="NEUROPATHY TARGET ESTERASE/SWISS CHEESE D.MELANOGASTER"/>
    <property type="match status" value="1"/>
</dbReference>
<accession>A0A423MUJ8</accession>
<evidence type="ECO:0000256" key="2">
    <source>
        <dbReference type="ARBA" id="ARBA00022963"/>
    </source>
</evidence>
<feature type="domain" description="PNPLA" evidence="5">
    <location>
        <begin position="10"/>
        <end position="244"/>
    </location>
</feature>
<sequence>MMTAPLKVGLVLSGGGAKGAYQVGVLRALRELGTRIDAVSGASIGALNGGVLASSPSLDVAIERLEAVWERLANDSPLSMKAPGYLALLAAAGLRIQGAGAVLGLVHAVKKIAGAFEFELPSWLDGLDEGLLDDQPLKQLMDEFLDSKQLATGIPLYVSLYRSNGGLQDLASAFMAELGLSNTPDSEFVHIQSLEEDRRKQVLLASAAIPLLFASRKHGEKRYSDGGQGGWQTMQGNTPITPLLEAGCNLVIVTHLSDGSPWSRQRFPDATILEIRPQQSLNRATGLMSGAQDLLGFDVDKIPTWIEQGYQDTLHCVGRVMKAQQSRDELRVAQAALAGIASESASADATLADAMARLSRQP</sequence>
<dbReference type="Gene3D" id="3.40.1090.10">
    <property type="entry name" value="Cytosolic phospholipase A2 catalytic domain"/>
    <property type="match status" value="2"/>
</dbReference>
<dbReference type="GO" id="GO:0016787">
    <property type="term" value="F:hydrolase activity"/>
    <property type="evidence" value="ECO:0007669"/>
    <property type="project" value="UniProtKB-UniRule"/>
</dbReference>
<protein>
    <submittedName>
        <fullName evidence="6">Phospholipase</fullName>
    </submittedName>
</protein>
<keyword evidence="2 4" id="KW-0442">Lipid degradation</keyword>
<dbReference type="EMBL" id="MOBY01000032">
    <property type="protein sequence ID" value="RON89046.1"/>
    <property type="molecule type" value="Genomic_DNA"/>
</dbReference>
<dbReference type="PROSITE" id="PS51635">
    <property type="entry name" value="PNPLA"/>
    <property type="match status" value="1"/>
</dbReference>
<proteinExistence type="predicted"/>
<gene>
    <name evidence="6" type="ORF">BK672_26575</name>
</gene>
<dbReference type="SUPFAM" id="SSF52151">
    <property type="entry name" value="FabD/lysophospholipase-like"/>
    <property type="match status" value="1"/>
</dbReference>
<evidence type="ECO:0000259" key="5">
    <source>
        <dbReference type="PROSITE" id="PS51635"/>
    </source>
</evidence>
<feature type="short sequence motif" description="GXSXG" evidence="4">
    <location>
        <begin position="41"/>
        <end position="45"/>
    </location>
</feature>